<protein>
    <submittedName>
        <fullName evidence="4">Putative monoacylglycerol lipase</fullName>
    </submittedName>
</protein>
<keyword evidence="2" id="KW-0472">Membrane</keyword>
<organism evidence="4">
    <name type="scientific">Parasteatoda tepidariorum</name>
    <name type="common">Common house spider</name>
    <name type="synonym">Achaearanea tepidariorum</name>
    <dbReference type="NCBI Taxonomy" id="114398"/>
    <lineage>
        <taxon>Eukaryota</taxon>
        <taxon>Metazoa</taxon>
        <taxon>Ecdysozoa</taxon>
        <taxon>Arthropoda</taxon>
        <taxon>Chelicerata</taxon>
        <taxon>Arachnida</taxon>
        <taxon>Araneae</taxon>
        <taxon>Araneomorphae</taxon>
        <taxon>Entelegynae</taxon>
        <taxon>Araneoidea</taxon>
        <taxon>Theridiidae</taxon>
        <taxon>Parasteatoda</taxon>
    </lineage>
</organism>
<dbReference type="InterPro" id="IPR000073">
    <property type="entry name" value="AB_hydrolase_1"/>
</dbReference>
<name>A0A2L2YC61_PARTP</name>
<dbReference type="GO" id="GO:0006660">
    <property type="term" value="P:phosphatidylserine catabolic process"/>
    <property type="evidence" value="ECO:0007669"/>
    <property type="project" value="TreeGrafter"/>
</dbReference>
<dbReference type="AlphaFoldDB" id="A0A2L2YC61"/>
<dbReference type="Gene3D" id="3.40.50.1820">
    <property type="entry name" value="alpha/beta hydrolase"/>
    <property type="match status" value="1"/>
</dbReference>
<accession>A0A2L2YC61</accession>
<dbReference type="SUPFAM" id="SSF53474">
    <property type="entry name" value="alpha/beta-Hydrolases"/>
    <property type="match status" value="1"/>
</dbReference>
<dbReference type="PANTHER" id="PTHR12277:SF194">
    <property type="entry name" value="FI04476P"/>
    <property type="match status" value="1"/>
</dbReference>
<proteinExistence type="evidence at transcript level"/>
<dbReference type="Pfam" id="PF00561">
    <property type="entry name" value="Abhydrolase_1"/>
    <property type="match status" value="1"/>
</dbReference>
<evidence type="ECO:0000256" key="1">
    <source>
        <dbReference type="SAM" id="MobiDB-lite"/>
    </source>
</evidence>
<feature type="domain" description="AB hydrolase-1" evidence="3">
    <location>
        <begin position="129"/>
        <end position="221"/>
    </location>
</feature>
<evidence type="ECO:0000259" key="3">
    <source>
        <dbReference type="Pfam" id="PF00561"/>
    </source>
</evidence>
<dbReference type="GO" id="GO:0005789">
    <property type="term" value="C:endoplasmic reticulum membrane"/>
    <property type="evidence" value="ECO:0007669"/>
    <property type="project" value="TreeGrafter"/>
</dbReference>
<dbReference type="GO" id="GO:0004622">
    <property type="term" value="F:phosphatidylcholine lysophospholipase activity"/>
    <property type="evidence" value="ECO:0007669"/>
    <property type="project" value="TreeGrafter"/>
</dbReference>
<keyword evidence="2" id="KW-0812">Transmembrane</keyword>
<sequence>MRKRSVQKGDENDEPFVHSKQKKNSTKSRRIFLQVIFLALFILYIVIPFSVYLCPSVRRHAVFLNYVSLSRATNLSVPSESGLKCARNFYISSDKGVKLGVWHVPPASMHSRCKENTISPDIEFSDQRPVFLYLHGNAGDRAGGHRVSLYKVLSEEIDAHVVAFDYRGFGDSTNVSPTEAGLVEDTTVVYDWLLKRVKSSNIFVWGHSLGTGVGTAFLEKVSKSANKPTALILEAPFTRIVEAAKHHPLSIFHRYMPFFDVLIAKPIGDEDTGFDSLSRIPHISRPLLILHAEDDGFVPYNHGKILYESALATRKELPSHFTKFVGFDGELDLGHKNIYKSPDLPNIIKNFLKDVQS</sequence>
<dbReference type="InterPro" id="IPR029058">
    <property type="entry name" value="AB_hydrolase_fold"/>
</dbReference>
<dbReference type="EMBL" id="IAAA01014256">
    <property type="protein sequence ID" value="LAA05587.1"/>
    <property type="molecule type" value="mRNA"/>
</dbReference>
<feature type="transmembrane region" description="Helical" evidence="2">
    <location>
        <begin position="31"/>
        <end position="53"/>
    </location>
</feature>
<feature type="region of interest" description="Disordered" evidence="1">
    <location>
        <begin position="1"/>
        <end position="22"/>
    </location>
</feature>
<dbReference type="GO" id="GO:0052651">
    <property type="term" value="P:monoacylglycerol catabolic process"/>
    <property type="evidence" value="ECO:0007669"/>
    <property type="project" value="TreeGrafter"/>
</dbReference>
<dbReference type="PANTHER" id="PTHR12277">
    <property type="entry name" value="ALPHA/BETA HYDROLASE DOMAIN-CONTAINING PROTEIN"/>
    <property type="match status" value="1"/>
</dbReference>
<evidence type="ECO:0000313" key="4">
    <source>
        <dbReference type="EMBL" id="LAA05587.1"/>
    </source>
</evidence>
<dbReference type="GO" id="GO:0047372">
    <property type="term" value="F:monoacylglycerol lipase activity"/>
    <property type="evidence" value="ECO:0007669"/>
    <property type="project" value="TreeGrafter"/>
</dbReference>
<dbReference type="OrthoDB" id="10249433at2759"/>
<keyword evidence="2" id="KW-1133">Transmembrane helix</keyword>
<evidence type="ECO:0000256" key="2">
    <source>
        <dbReference type="SAM" id="Phobius"/>
    </source>
</evidence>
<reference evidence="4" key="1">
    <citation type="journal article" date="2016" name="Mol. Ecol. Resour.">
        <title>Evaluation of the impact of RNA preservation methods of spiders for de novo transcriptome assembly.</title>
        <authorList>
            <person name="Kono N."/>
            <person name="Nakamura H."/>
            <person name="Ito Y."/>
            <person name="Tomita M."/>
            <person name="Arakawa K."/>
        </authorList>
    </citation>
    <scope>NUCLEOTIDE SEQUENCE</scope>
    <source>
        <tissue evidence="4">Whole body</tissue>
    </source>
</reference>